<accession>A0A1M6D457</accession>
<protein>
    <submittedName>
        <fullName evidence="2">Calcineurin-like phosphoesterase</fullName>
    </submittedName>
</protein>
<dbReference type="AlphaFoldDB" id="A0A1M6D457"/>
<dbReference type="InterPro" id="IPR004843">
    <property type="entry name" value="Calcineurin-like_PHP"/>
</dbReference>
<dbReference type="Proteomes" id="UP000184387">
    <property type="component" value="Unassembled WGS sequence"/>
</dbReference>
<keyword evidence="3" id="KW-1185">Reference proteome</keyword>
<evidence type="ECO:0000313" key="2">
    <source>
        <dbReference type="EMBL" id="SHI68030.1"/>
    </source>
</evidence>
<dbReference type="InterPro" id="IPR029052">
    <property type="entry name" value="Metallo-depent_PP-like"/>
</dbReference>
<dbReference type="EMBL" id="FQZF01000004">
    <property type="protein sequence ID" value="SHI68030.1"/>
    <property type="molecule type" value="Genomic_DNA"/>
</dbReference>
<name>A0A1M6D457_9PROT</name>
<dbReference type="Gene3D" id="3.60.21.10">
    <property type="match status" value="1"/>
</dbReference>
<dbReference type="Pfam" id="PF00149">
    <property type="entry name" value="Metallophos"/>
    <property type="match status" value="1"/>
</dbReference>
<dbReference type="PANTHER" id="PTHR43143">
    <property type="entry name" value="METALLOPHOSPHOESTERASE, CALCINEURIN SUPERFAMILY"/>
    <property type="match status" value="1"/>
</dbReference>
<dbReference type="SUPFAM" id="SSF56300">
    <property type="entry name" value="Metallo-dependent phosphatases"/>
    <property type="match status" value="1"/>
</dbReference>
<dbReference type="PANTHER" id="PTHR43143:SF1">
    <property type="entry name" value="SERINE_THREONINE-PROTEIN PHOSPHATASE CPPED1"/>
    <property type="match status" value="1"/>
</dbReference>
<sequence length="279" mass="30735">MAFRLAQISDTHLSPRVPAFSANFSILADHLRGLRPDLVVNTGDLSLNGADDAADLVLARTAHDGLGLDWLAVPGNHDLGDDPLPKCRQPANAERLARWRAQIGPDLFLRDVPGWRLIGLNSQITATELPEAEAQIEALARALEGAAGRAVAIFLHKPLCEERMDETGVTYWCVQHAPRQRIFDLLSRHRPAFVANGHVHQWRDRGVSEGLRQIWAPSAAFIVGDAYQAVVGEKQLGYVEHLLHADGTFESRLVTLPGLMRHDIGEMPELYGPQKRLAA</sequence>
<proteinExistence type="predicted"/>
<evidence type="ECO:0000313" key="3">
    <source>
        <dbReference type="Proteomes" id="UP000184387"/>
    </source>
</evidence>
<dbReference type="GO" id="GO:0016787">
    <property type="term" value="F:hydrolase activity"/>
    <property type="evidence" value="ECO:0007669"/>
    <property type="project" value="InterPro"/>
</dbReference>
<dbReference type="InterPro" id="IPR051918">
    <property type="entry name" value="STPP_CPPED1"/>
</dbReference>
<feature type="domain" description="Calcineurin-like phosphoesterase" evidence="1">
    <location>
        <begin position="3"/>
        <end position="201"/>
    </location>
</feature>
<gene>
    <name evidence="2" type="ORF">SAMN02745194_00813</name>
</gene>
<reference evidence="2 3" key="1">
    <citation type="submission" date="2016-11" db="EMBL/GenBank/DDBJ databases">
        <authorList>
            <person name="Jaros S."/>
            <person name="Januszkiewicz K."/>
            <person name="Wedrychowicz H."/>
        </authorList>
    </citation>
    <scope>NUCLEOTIDE SEQUENCE [LARGE SCALE GENOMIC DNA]</scope>
    <source>
        <strain evidence="2 3">DSM 14916</strain>
    </source>
</reference>
<dbReference type="RefSeq" id="WP_073131729.1">
    <property type="nucleotide sequence ID" value="NZ_FQZF01000004.1"/>
</dbReference>
<dbReference type="OrthoDB" id="651281at2"/>
<evidence type="ECO:0000259" key="1">
    <source>
        <dbReference type="Pfam" id="PF00149"/>
    </source>
</evidence>
<organism evidence="2 3">
    <name type="scientific">Muricoccus roseus</name>
    <dbReference type="NCBI Taxonomy" id="198092"/>
    <lineage>
        <taxon>Bacteria</taxon>
        <taxon>Pseudomonadati</taxon>
        <taxon>Pseudomonadota</taxon>
        <taxon>Alphaproteobacteria</taxon>
        <taxon>Acetobacterales</taxon>
        <taxon>Roseomonadaceae</taxon>
        <taxon>Muricoccus</taxon>
    </lineage>
</organism>
<dbReference type="STRING" id="198092.SAMN02745194_00813"/>